<name>A0AAV1PMT5_SCOSC</name>
<protein>
    <submittedName>
        <fullName evidence="2">Selenoprotein H-like</fullName>
    </submittedName>
</protein>
<sequence>MASKAGRRGTKRKAEAPLEEEKSAVEVEEKEERGDGEDGLRVVIEHCKS</sequence>
<feature type="compositionally biased region" description="Basic residues" evidence="1">
    <location>
        <begin position="1"/>
        <end position="11"/>
    </location>
</feature>
<proteinExistence type="predicted"/>
<feature type="region of interest" description="Disordered" evidence="1">
    <location>
        <begin position="1"/>
        <end position="49"/>
    </location>
</feature>
<gene>
    <name evidence="2" type="ORF">FSCOSCO3_A006638</name>
</gene>
<organism evidence="2 3">
    <name type="scientific">Scomber scombrus</name>
    <name type="common">Atlantic mackerel</name>
    <name type="synonym">Scomber vernalis</name>
    <dbReference type="NCBI Taxonomy" id="13677"/>
    <lineage>
        <taxon>Eukaryota</taxon>
        <taxon>Metazoa</taxon>
        <taxon>Chordata</taxon>
        <taxon>Craniata</taxon>
        <taxon>Vertebrata</taxon>
        <taxon>Euteleostomi</taxon>
        <taxon>Actinopterygii</taxon>
        <taxon>Neopterygii</taxon>
        <taxon>Teleostei</taxon>
        <taxon>Neoteleostei</taxon>
        <taxon>Acanthomorphata</taxon>
        <taxon>Pelagiaria</taxon>
        <taxon>Scombriformes</taxon>
        <taxon>Scombridae</taxon>
        <taxon>Scomber</taxon>
    </lineage>
</organism>
<feature type="compositionally biased region" description="Basic and acidic residues" evidence="1">
    <location>
        <begin position="12"/>
        <end position="49"/>
    </location>
</feature>
<comment type="caution">
    <text evidence="2">The sequence shown here is derived from an EMBL/GenBank/DDBJ whole genome shotgun (WGS) entry which is preliminary data.</text>
</comment>
<keyword evidence="3" id="KW-1185">Reference proteome</keyword>
<evidence type="ECO:0000313" key="3">
    <source>
        <dbReference type="Proteomes" id="UP001314229"/>
    </source>
</evidence>
<evidence type="ECO:0000313" key="2">
    <source>
        <dbReference type="EMBL" id="CAK6971959.1"/>
    </source>
</evidence>
<accession>A0AAV1PMT5</accession>
<dbReference type="EMBL" id="CAWUFR010000189">
    <property type="protein sequence ID" value="CAK6971959.1"/>
    <property type="molecule type" value="Genomic_DNA"/>
</dbReference>
<evidence type="ECO:0000256" key="1">
    <source>
        <dbReference type="SAM" id="MobiDB-lite"/>
    </source>
</evidence>
<dbReference type="AlphaFoldDB" id="A0AAV1PMT5"/>
<reference evidence="2 3" key="1">
    <citation type="submission" date="2024-01" db="EMBL/GenBank/DDBJ databases">
        <authorList>
            <person name="Alioto T."/>
            <person name="Alioto T."/>
            <person name="Gomez Garrido J."/>
        </authorList>
    </citation>
    <scope>NUCLEOTIDE SEQUENCE [LARGE SCALE GENOMIC DNA]</scope>
</reference>
<dbReference type="Proteomes" id="UP001314229">
    <property type="component" value="Unassembled WGS sequence"/>
</dbReference>